<gene>
    <name evidence="2" type="ORF">CDV36_001922</name>
</gene>
<protein>
    <recommendedName>
        <fullName evidence="1">Cucumopine synthase C-terminal helical bundle domain-containing protein</fullName>
    </recommendedName>
</protein>
<proteinExistence type="predicted"/>
<dbReference type="InterPro" id="IPR040602">
    <property type="entry name" value="Cucumopine_C"/>
</dbReference>
<reference evidence="2 3" key="1">
    <citation type="submission" date="2017-06" db="EMBL/GenBank/DDBJ databases">
        <title>Comparative genomic analysis of Ambrosia Fusariam Clade fungi.</title>
        <authorList>
            <person name="Stajich J.E."/>
            <person name="Carrillo J."/>
            <person name="Kijimoto T."/>
            <person name="Eskalen A."/>
            <person name="O'Donnell K."/>
            <person name="Kasson M."/>
        </authorList>
    </citation>
    <scope>NUCLEOTIDE SEQUENCE [LARGE SCALE GENOMIC DNA]</scope>
    <source>
        <strain evidence="2">UCR3666</strain>
    </source>
</reference>
<dbReference type="Proteomes" id="UP000277212">
    <property type="component" value="Unassembled WGS sequence"/>
</dbReference>
<evidence type="ECO:0000313" key="2">
    <source>
        <dbReference type="EMBL" id="RMJ18400.1"/>
    </source>
</evidence>
<accession>A0A3M2SLG7</accession>
<sequence length="338" mass="38271">MDEEKILEVRGPGPKLSFRMRLLHEENPDIVDGMLGILPWESFLLHVVVAGETIYMPAPSISLKAKNMVPRSPGVVYFNTTSQSICLCYGVVTERTLVNQFAQVLEEDLPRLVQLGKVVFEQNISCKVPKIVPVTVALPGTHGSRVPFQRETASIPDYEDDAATSWKAAKAVIDAEIAQLRLAEEPDDIKLIRLGAVHSRAGGESSPYQTFVFLQGFLSTLGPHVFSRLIAVSSYPEMTTTLMVRQTREFLTETFNHFDFLADLGLTRTRDVGKLYITALEDVKTLDEYRSLTDSMRTMIQLLYRWVHLVFPWFVKDQFQARSREEVKGLPKMEVYLE</sequence>
<evidence type="ECO:0000313" key="3">
    <source>
        <dbReference type="Proteomes" id="UP000277212"/>
    </source>
</evidence>
<dbReference type="Pfam" id="PF18631">
    <property type="entry name" value="Cucumopine_C"/>
    <property type="match status" value="1"/>
</dbReference>
<organism evidence="2 3">
    <name type="scientific">Fusarium kuroshium</name>
    <dbReference type="NCBI Taxonomy" id="2010991"/>
    <lineage>
        <taxon>Eukaryota</taxon>
        <taxon>Fungi</taxon>
        <taxon>Dikarya</taxon>
        <taxon>Ascomycota</taxon>
        <taxon>Pezizomycotina</taxon>
        <taxon>Sordariomycetes</taxon>
        <taxon>Hypocreomycetidae</taxon>
        <taxon>Hypocreales</taxon>
        <taxon>Nectriaceae</taxon>
        <taxon>Fusarium</taxon>
        <taxon>Fusarium solani species complex</taxon>
    </lineage>
</organism>
<feature type="domain" description="Cucumopine synthase C-terminal helical bundle" evidence="1">
    <location>
        <begin position="184"/>
        <end position="308"/>
    </location>
</feature>
<dbReference type="AlphaFoldDB" id="A0A3M2SLG7"/>
<keyword evidence="3" id="KW-1185">Reference proteome</keyword>
<dbReference type="OrthoDB" id="5049228at2759"/>
<dbReference type="EMBL" id="NKUJ01000019">
    <property type="protein sequence ID" value="RMJ18400.1"/>
    <property type="molecule type" value="Genomic_DNA"/>
</dbReference>
<dbReference type="Gene3D" id="2.40.100.20">
    <property type="match status" value="1"/>
</dbReference>
<name>A0A3M2SLG7_9HYPO</name>
<evidence type="ECO:0000259" key="1">
    <source>
        <dbReference type="Pfam" id="PF18631"/>
    </source>
</evidence>
<comment type="caution">
    <text evidence="2">The sequence shown here is derived from an EMBL/GenBank/DDBJ whole genome shotgun (WGS) entry which is preliminary data.</text>
</comment>